<reference evidence="4" key="1">
    <citation type="journal article" date="2019" name="Int. J. Syst. Evol. Microbiol.">
        <title>The Global Catalogue of Microorganisms (GCM) 10K type strain sequencing project: providing services to taxonomists for standard genome sequencing and annotation.</title>
        <authorList>
            <consortium name="The Broad Institute Genomics Platform"/>
            <consortium name="The Broad Institute Genome Sequencing Center for Infectious Disease"/>
            <person name="Wu L."/>
            <person name="Ma J."/>
        </authorList>
    </citation>
    <scope>NUCLEOTIDE SEQUENCE [LARGE SCALE GENOMIC DNA]</scope>
    <source>
        <strain evidence="4">JCM 15313</strain>
    </source>
</reference>
<evidence type="ECO:0000313" key="3">
    <source>
        <dbReference type="EMBL" id="GAA2011692.1"/>
    </source>
</evidence>
<comment type="caution">
    <text evidence="3">The sequence shown here is derived from an EMBL/GenBank/DDBJ whole genome shotgun (WGS) entry which is preliminary data.</text>
</comment>
<evidence type="ECO:0008006" key="5">
    <source>
        <dbReference type="Google" id="ProtNLM"/>
    </source>
</evidence>
<dbReference type="EMBL" id="BAAAPC010000023">
    <property type="protein sequence ID" value="GAA2011692.1"/>
    <property type="molecule type" value="Genomic_DNA"/>
</dbReference>
<sequence>MLLNRISLRAATAVGSATLVAGVTFAVTAFADTGADPGLAASAATAARPPEAAPDDFFAASEPDSDEDLARRREEAKGLMEQAGNSAVSSGTGSLKEEKEEEEAEDEADDDSGDSDTPVPTGDPKAIAKAMLGDYGWGQEQFTCLEPLWEKESNWNHQAKNASSGAYGIPQALPGSKMASAGSDWETNPATQIKWGLGYIQGRYDNPCGAWAHSQANGWY</sequence>
<evidence type="ECO:0000256" key="1">
    <source>
        <dbReference type="SAM" id="MobiDB-lite"/>
    </source>
</evidence>
<dbReference type="SUPFAM" id="SSF53955">
    <property type="entry name" value="Lysozyme-like"/>
    <property type="match status" value="1"/>
</dbReference>
<gene>
    <name evidence="3" type="ORF">GCM10009799_44910</name>
</gene>
<proteinExistence type="predicted"/>
<name>A0ABP5EYU6_9ACTN</name>
<feature type="region of interest" description="Disordered" evidence="1">
    <location>
        <begin position="41"/>
        <end position="126"/>
    </location>
</feature>
<feature type="chain" id="PRO_5046968515" description="Lytic transglycosylase domain-containing protein" evidence="2">
    <location>
        <begin position="32"/>
        <end position="220"/>
    </location>
</feature>
<feature type="compositionally biased region" description="Acidic residues" evidence="1">
    <location>
        <begin position="99"/>
        <end position="114"/>
    </location>
</feature>
<feature type="compositionally biased region" description="Basic and acidic residues" evidence="1">
    <location>
        <begin position="68"/>
        <end position="78"/>
    </location>
</feature>
<evidence type="ECO:0000256" key="2">
    <source>
        <dbReference type="SAM" id="SignalP"/>
    </source>
</evidence>
<evidence type="ECO:0000313" key="4">
    <source>
        <dbReference type="Proteomes" id="UP001501585"/>
    </source>
</evidence>
<dbReference type="InterPro" id="IPR023346">
    <property type="entry name" value="Lysozyme-like_dom_sf"/>
</dbReference>
<dbReference type="RefSeq" id="WP_344165057.1">
    <property type="nucleotide sequence ID" value="NZ_BAAAPC010000023.1"/>
</dbReference>
<feature type="compositionally biased region" description="Polar residues" evidence="1">
    <location>
        <begin position="83"/>
        <end position="93"/>
    </location>
</feature>
<keyword evidence="4" id="KW-1185">Reference proteome</keyword>
<accession>A0ABP5EYU6</accession>
<dbReference type="Proteomes" id="UP001501585">
    <property type="component" value="Unassembled WGS sequence"/>
</dbReference>
<keyword evidence="2" id="KW-0732">Signal</keyword>
<feature type="signal peptide" evidence="2">
    <location>
        <begin position="1"/>
        <end position="31"/>
    </location>
</feature>
<organism evidence="3 4">
    <name type="scientific">Nocardiopsis rhodophaea</name>
    <dbReference type="NCBI Taxonomy" id="280238"/>
    <lineage>
        <taxon>Bacteria</taxon>
        <taxon>Bacillati</taxon>
        <taxon>Actinomycetota</taxon>
        <taxon>Actinomycetes</taxon>
        <taxon>Streptosporangiales</taxon>
        <taxon>Nocardiopsidaceae</taxon>
        <taxon>Nocardiopsis</taxon>
    </lineage>
</organism>
<feature type="compositionally biased region" description="Low complexity" evidence="1">
    <location>
        <begin position="41"/>
        <end position="62"/>
    </location>
</feature>
<protein>
    <recommendedName>
        <fullName evidence="5">Lytic transglycosylase domain-containing protein</fullName>
    </recommendedName>
</protein>